<dbReference type="Proteomes" id="UP000232722">
    <property type="component" value="Unassembled WGS sequence"/>
</dbReference>
<gene>
    <name evidence="1" type="ORF">RhiirA5_446593</name>
</gene>
<protein>
    <submittedName>
        <fullName evidence="1">Uncharacterized protein</fullName>
    </submittedName>
</protein>
<accession>A0A2N0NBN1</accession>
<reference evidence="1 2" key="2">
    <citation type="submission" date="2017-09" db="EMBL/GenBank/DDBJ databases">
        <title>Extensive intraspecific genome diversity in a model arbuscular mycorrhizal fungus.</title>
        <authorList>
            <person name="Chen E.C."/>
            <person name="Morin E."/>
            <person name="Beaudet D."/>
            <person name="Noel J."/>
            <person name="Ndikumana S."/>
            <person name="Charron P."/>
            <person name="St-Onge C."/>
            <person name="Giorgi J."/>
            <person name="Grigoriev I.V."/>
            <person name="Roux C."/>
            <person name="Martin F.M."/>
            <person name="Corradi N."/>
        </authorList>
    </citation>
    <scope>NUCLEOTIDE SEQUENCE [LARGE SCALE GENOMIC DNA]</scope>
    <source>
        <strain evidence="1 2">A5</strain>
    </source>
</reference>
<evidence type="ECO:0000313" key="1">
    <source>
        <dbReference type="EMBL" id="PKB91987.1"/>
    </source>
</evidence>
<name>A0A2N0NBN1_9GLOM</name>
<dbReference type="EMBL" id="LLXJ01012858">
    <property type="protein sequence ID" value="PKB91987.1"/>
    <property type="molecule type" value="Genomic_DNA"/>
</dbReference>
<evidence type="ECO:0000313" key="2">
    <source>
        <dbReference type="Proteomes" id="UP000232722"/>
    </source>
</evidence>
<sequence>MRKTLNGSDFLIKDLTVGEEKHNQTFGSQMELSKWFQQFLDNCIQYMEVLEAMKIHE</sequence>
<proteinExistence type="predicted"/>
<organism evidence="1 2">
    <name type="scientific">Rhizophagus irregularis</name>
    <dbReference type="NCBI Taxonomy" id="588596"/>
    <lineage>
        <taxon>Eukaryota</taxon>
        <taxon>Fungi</taxon>
        <taxon>Fungi incertae sedis</taxon>
        <taxon>Mucoromycota</taxon>
        <taxon>Glomeromycotina</taxon>
        <taxon>Glomeromycetes</taxon>
        <taxon>Glomerales</taxon>
        <taxon>Glomeraceae</taxon>
        <taxon>Rhizophagus</taxon>
    </lineage>
</organism>
<dbReference type="AlphaFoldDB" id="A0A2N0NBN1"/>
<reference evidence="1 2" key="1">
    <citation type="submission" date="2016-04" db="EMBL/GenBank/DDBJ databases">
        <title>Genome analyses suggest a sexual origin of heterokaryosis in a supposedly ancient asexual fungus.</title>
        <authorList>
            <person name="Ropars J."/>
            <person name="Sedzielewska K."/>
            <person name="Noel J."/>
            <person name="Charron P."/>
            <person name="Farinelli L."/>
            <person name="Marton T."/>
            <person name="Kruger M."/>
            <person name="Pelin A."/>
            <person name="Brachmann A."/>
            <person name="Corradi N."/>
        </authorList>
    </citation>
    <scope>NUCLEOTIDE SEQUENCE [LARGE SCALE GENOMIC DNA]</scope>
    <source>
        <strain evidence="1 2">A5</strain>
    </source>
</reference>
<comment type="caution">
    <text evidence="1">The sequence shown here is derived from an EMBL/GenBank/DDBJ whole genome shotgun (WGS) entry which is preliminary data.</text>
</comment>